<dbReference type="EMBL" id="CM001484">
    <property type="protein sequence ID" value="EIF00849.1"/>
    <property type="molecule type" value="Genomic_DNA"/>
</dbReference>
<evidence type="ECO:0000256" key="6">
    <source>
        <dbReference type="ARBA" id="ARBA00023211"/>
    </source>
</evidence>
<comment type="cofactor">
    <cofactor evidence="1">
        <name>Mn(2+)</name>
        <dbReference type="ChEBI" id="CHEBI:29035"/>
    </cofactor>
</comment>
<dbReference type="InterPro" id="IPR000086">
    <property type="entry name" value="NUDIX_hydrolase_dom"/>
</dbReference>
<feature type="domain" description="Nudix hydrolase" evidence="7">
    <location>
        <begin position="54"/>
        <end position="257"/>
    </location>
</feature>
<dbReference type="GO" id="GO:0016818">
    <property type="term" value="F:hydrolase activity, acting on acid anhydrides, in phosphorus-containing anhydrides"/>
    <property type="evidence" value="ECO:0007669"/>
    <property type="project" value="InterPro"/>
</dbReference>
<dbReference type="SUPFAM" id="SSF55811">
    <property type="entry name" value="Nudix"/>
    <property type="match status" value="1"/>
</dbReference>
<evidence type="ECO:0000256" key="2">
    <source>
        <dbReference type="ARBA" id="ARBA00001946"/>
    </source>
</evidence>
<comment type="cofactor">
    <cofactor evidence="2">
        <name>Mg(2+)</name>
        <dbReference type="ChEBI" id="CHEBI:18420"/>
    </cofactor>
</comment>
<accession>I1D7C4</accession>
<evidence type="ECO:0000256" key="4">
    <source>
        <dbReference type="ARBA" id="ARBA00022801"/>
    </source>
</evidence>
<evidence type="ECO:0000259" key="7">
    <source>
        <dbReference type="PROSITE" id="PS51462"/>
    </source>
</evidence>
<dbReference type="Proteomes" id="UP000005087">
    <property type="component" value="Chromosome"/>
</dbReference>
<protein>
    <submittedName>
        <fullName evidence="8">NUDIX family protein</fullName>
    </submittedName>
</protein>
<keyword evidence="3" id="KW-0479">Metal-binding</keyword>
<dbReference type="InterPro" id="IPR015797">
    <property type="entry name" value="NUDIX_hydrolase-like_dom_sf"/>
</dbReference>
<gene>
    <name evidence="8" type="ORF">SacglDRAFT_04007</name>
</gene>
<dbReference type="AlphaFoldDB" id="I1D7C4"/>
<dbReference type="STRING" id="928724.SacglDRAFT_04007"/>
<dbReference type="eggNOG" id="COG0494">
    <property type="taxonomic scope" value="Bacteria"/>
</dbReference>
<dbReference type="HOGENOM" id="CLU_059078_0_0_11"/>
<evidence type="ECO:0000256" key="1">
    <source>
        <dbReference type="ARBA" id="ARBA00001936"/>
    </source>
</evidence>
<keyword evidence="9" id="KW-1185">Reference proteome</keyword>
<dbReference type="CDD" id="cd18870">
    <property type="entry name" value="NUDIX_AcylCoAdiphos_Nudt19"/>
    <property type="match status" value="1"/>
</dbReference>
<evidence type="ECO:0000313" key="9">
    <source>
        <dbReference type="Proteomes" id="UP000005087"/>
    </source>
</evidence>
<proteinExistence type="predicted"/>
<dbReference type="PANTHER" id="PTHR12318:SF0">
    <property type="entry name" value="ACYL-COENZYME A DIPHOSPHATASE NUDT19"/>
    <property type="match status" value="1"/>
</dbReference>
<evidence type="ECO:0000256" key="5">
    <source>
        <dbReference type="ARBA" id="ARBA00022842"/>
    </source>
</evidence>
<evidence type="ECO:0000313" key="8">
    <source>
        <dbReference type="EMBL" id="EIF00849.1"/>
    </source>
</evidence>
<dbReference type="InterPro" id="IPR039121">
    <property type="entry name" value="NUDT19"/>
</dbReference>
<organism evidence="8 9">
    <name type="scientific">Saccharomonospora glauca K62</name>
    <dbReference type="NCBI Taxonomy" id="928724"/>
    <lineage>
        <taxon>Bacteria</taxon>
        <taxon>Bacillati</taxon>
        <taxon>Actinomycetota</taxon>
        <taxon>Actinomycetes</taxon>
        <taxon>Pseudonocardiales</taxon>
        <taxon>Pseudonocardiaceae</taxon>
        <taxon>Saccharomonospora</taxon>
    </lineage>
</organism>
<reference evidence="8 9" key="1">
    <citation type="submission" date="2011-09" db="EMBL/GenBank/DDBJ databases">
        <authorList>
            <consortium name="US DOE Joint Genome Institute (JGI-PGF)"/>
            <person name="Lucas S."/>
            <person name="Han J."/>
            <person name="Lapidus A."/>
            <person name="Cheng J.-F."/>
            <person name="Goodwin L."/>
            <person name="Pitluck S."/>
            <person name="Peters L."/>
            <person name="Land M.L."/>
            <person name="Hauser L."/>
            <person name="Brambilla E."/>
            <person name="Klenk H.-P."/>
            <person name="Woyke T.J."/>
        </authorList>
    </citation>
    <scope>NUCLEOTIDE SEQUENCE [LARGE SCALE GENOMIC DNA]</scope>
    <source>
        <strain evidence="8 9">K62</strain>
    </source>
</reference>
<keyword evidence="6" id="KW-0464">Manganese</keyword>
<keyword evidence="4" id="KW-0378">Hydrolase</keyword>
<keyword evidence="5" id="KW-0460">Magnesium</keyword>
<reference evidence="9" key="2">
    <citation type="submission" date="2012-01" db="EMBL/GenBank/DDBJ databases">
        <title>Noncontiguous Finished sequence of chromosome of Saccharomonospora glauca K62.</title>
        <authorList>
            <consortium name="US DOE Joint Genome Institute"/>
            <person name="Lucas S."/>
            <person name="Han J."/>
            <person name="Lapidus A."/>
            <person name="Cheng J.-F."/>
            <person name="Goodwin L."/>
            <person name="Pitluck S."/>
            <person name="Peters L."/>
            <person name="Mikhailova N."/>
            <person name="Held B."/>
            <person name="Detter J.C."/>
            <person name="Han C."/>
            <person name="Tapia R."/>
            <person name="Land M."/>
            <person name="Hauser L."/>
            <person name="Kyrpides N."/>
            <person name="Ivanova N."/>
            <person name="Pagani I."/>
            <person name="Brambilla E.-M."/>
            <person name="Klenk H.-P."/>
            <person name="Woyke T."/>
        </authorList>
    </citation>
    <scope>NUCLEOTIDE SEQUENCE [LARGE SCALE GENOMIC DNA]</scope>
    <source>
        <strain evidence="9">K62</strain>
    </source>
</reference>
<name>I1D7C4_9PSEU</name>
<sequence length="296" mass="31795">MGRNVRGVTDRRVDRRYRAAVTHSPNVGDELGSFAVPASAVPPLPKEPPATPVTPKDAATVVLVRDAADGPGIEVFLQRRVRSMAFASGMTVFPGGGVDARDADASVGWVGPEPKLWARWFSCSESLARALVCAAVREAFEESGVLLAGTATEVVADTSGYADARAALTAGKLSLAEFLTEAGLVVRADLLRPWANWVTPEQEPRRYDARFFVAALPEGQTADGATTEAESTRWQRPEEAIADAEAGRVALMPPTWHTLAEVGRFSSVAEVLACERTIRRIMPKLVNDGDRIVVEM</sequence>
<evidence type="ECO:0000256" key="3">
    <source>
        <dbReference type="ARBA" id="ARBA00022723"/>
    </source>
</evidence>
<dbReference type="GO" id="GO:0046872">
    <property type="term" value="F:metal ion binding"/>
    <property type="evidence" value="ECO:0007669"/>
    <property type="project" value="UniProtKB-KW"/>
</dbReference>
<dbReference type="PROSITE" id="PS51462">
    <property type="entry name" value="NUDIX"/>
    <property type="match status" value="1"/>
</dbReference>
<dbReference type="Gene3D" id="3.90.79.10">
    <property type="entry name" value="Nucleoside Triphosphate Pyrophosphohydrolase"/>
    <property type="match status" value="1"/>
</dbReference>
<dbReference type="PANTHER" id="PTHR12318">
    <property type="entry name" value="TESTOSTERONE-REGULATED PROTEIN RP2"/>
    <property type="match status" value="1"/>
</dbReference>